<dbReference type="PANTHER" id="PTHR43293:SF1">
    <property type="entry name" value="ACETATE COA-TRANSFERASE YDIF"/>
    <property type="match status" value="1"/>
</dbReference>
<comment type="catalytic activity">
    <reaction evidence="3">
        <text>an acyl-CoA + acetate = a carboxylate + acetyl-CoA</text>
        <dbReference type="Rhea" id="RHEA:13381"/>
        <dbReference type="ChEBI" id="CHEBI:29067"/>
        <dbReference type="ChEBI" id="CHEBI:30089"/>
        <dbReference type="ChEBI" id="CHEBI:57288"/>
        <dbReference type="ChEBI" id="CHEBI:58342"/>
        <dbReference type="EC" id="2.8.3.8"/>
    </reaction>
</comment>
<organism evidence="5 6">
    <name type="scientific">Glaciimonas soli</name>
    <dbReference type="NCBI Taxonomy" id="2590999"/>
    <lineage>
        <taxon>Bacteria</taxon>
        <taxon>Pseudomonadati</taxon>
        <taxon>Pseudomonadota</taxon>
        <taxon>Betaproteobacteria</taxon>
        <taxon>Burkholderiales</taxon>
        <taxon>Oxalobacteraceae</taxon>
        <taxon>Glaciimonas</taxon>
    </lineage>
</organism>
<comment type="function">
    <text evidence="3">CoA transferase having broad substrate specificity for short-chain acyl-CoA thioesters with the activity decreasing when the length of the carboxylic acid chain exceeds four carbons.</text>
</comment>
<feature type="active site" description="5-glutamyl coenzyme A thioester intermediate" evidence="4">
    <location>
        <position position="334"/>
    </location>
</feature>
<dbReference type="EC" id="2.8.3.8" evidence="3"/>
<dbReference type="InterPro" id="IPR037171">
    <property type="entry name" value="NagB/RpiA_transferase-like"/>
</dbReference>
<dbReference type="PIRSF" id="PIRSF000858">
    <property type="entry name" value="SCOT-t"/>
    <property type="match status" value="1"/>
</dbReference>
<gene>
    <name evidence="5" type="ORF">GEV47_18825</name>
</gene>
<proteinExistence type="inferred from homology"/>
<accession>A0A843YXL0</accession>
<dbReference type="Gene3D" id="3.40.1080.10">
    <property type="entry name" value="Glutaconate Coenzyme A-transferase"/>
    <property type="match status" value="2"/>
</dbReference>
<sequence>MTKIISAEQAVASIKDGQTVASVGVIGWTVPDATLEALGKRFRETGTPRNLTFYFPCGTGDAVGIRGMDHVAQEGLMKRIVSGSYINPVNPHTGKRPDLMQLIQENRIEAYSWPIGASMHWLREVARKSPGYITRVGVGTYADPDNGGGKFTNCCSDDLIQKIRLNDEELLFYPTWPIDVAIIRASSADEFGNLSFEDEPLVSSGLALALAAKASGGRVIAQVRRIVARGERSATSVRLPGMLVDALVVEPHMMMSTDTPYDDAYLRPNVGPFYLPEIPFGPDKVIARRAALEVRKHELSIFGFGAAADVPLVMAEQGLIDPETGSDDYWFTTEHGSYGGIVMNGWQFSANLYPQALLDGVTQFDVIDGGLCRFAALAFAEYDSHGTVNVSKFGKVNPGSGGFIDIAMNAQRLVFTGSFTTGGLDIAYEAGRMTILKEGKVSKFVNTAQSITYSVGKGVTGGQSALIVTERAVFEATPQGLVLIEIAPGVDLQRDILAHMAFPPHRILDPLPLMDASLFDPMPGPAVKAMASKEKVDLIEEKTAVV</sequence>
<comment type="similarity">
    <text evidence="1 3">Belongs to the 3-oxoacid CoA-transferase family.</text>
</comment>
<keyword evidence="6" id="KW-1185">Reference proteome</keyword>
<dbReference type="GO" id="GO:0008775">
    <property type="term" value="F:acetate CoA-transferase activity"/>
    <property type="evidence" value="ECO:0007669"/>
    <property type="project" value="UniProtKB-EC"/>
</dbReference>
<evidence type="ECO:0000256" key="4">
    <source>
        <dbReference type="PIRSR" id="PIRSR000858-1"/>
    </source>
</evidence>
<evidence type="ECO:0000313" key="6">
    <source>
        <dbReference type="Proteomes" id="UP000451565"/>
    </source>
</evidence>
<dbReference type="PANTHER" id="PTHR43293">
    <property type="entry name" value="ACETATE COA-TRANSFERASE YDIF"/>
    <property type="match status" value="1"/>
</dbReference>
<evidence type="ECO:0000256" key="3">
    <source>
        <dbReference type="PIRNR" id="PIRNR000858"/>
    </source>
</evidence>
<dbReference type="EMBL" id="WINI01000015">
    <property type="protein sequence ID" value="MQR02737.1"/>
    <property type="molecule type" value="Genomic_DNA"/>
</dbReference>
<evidence type="ECO:0000256" key="1">
    <source>
        <dbReference type="ARBA" id="ARBA00007154"/>
    </source>
</evidence>
<dbReference type="InterPro" id="IPR004165">
    <property type="entry name" value="CoA_trans_fam_I"/>
</dbReference>
<name>A0A843YXL0_9BURK</name>
<dbReference type="Pfam" id="PF01144">
    <property type="entry name" value="CoA_trans"/>
    <property type="match status" value="1"/>
</dbReference>
<dbReference type="SUPFAM" id="SSF100950">
    <property type="entry name" value="NagB/RpiA/CoA transferase-like"/>
    <property type="match status" value="2"/>
</dbReference>
<keyword evidence="2 3" id="KW-0808">Transferase</keyword>
<dbReference type="AlphaFoldDB" id="A0A843YXL0"/>
<dbReference type="Proteomes" id="UP000451565">
    <property type="component" value="Unassembled WGS sequence"/>
</dbReference>
<reference evidence="5 6" key="1">
    <citation type="submission" date="2019-10" db="EMBL/GenBank/DDBJ databases">
        <title>Glaciimonas soli sp. nov., a psychrophilic bacterium isolated from the forest soil of a high elevation mountain in Taiwan.</title>
        <authorList>
            <person name="Wang L.-T."/>
            <person name="Shieh W.Y."/>
        </authorList>
    </citation>
    <scope>NUCLEOTIDE SEQUENCE [LARGE SCALE GENOMIC DNA]</scope>
    <source>
        <strain evidence="5 6">GS1</strain>
    </source>
</reference>
<protein>
    <recommendedName>
        <fullName evidence="3">Acetate CoA-transferase YdiF</fullName>
        <ecNumber evidence="3">2.8.3.8</ecNumber>
    </recommendedName>
</protein>
<dbReference type="RefSeq" id="WP_322741704.1">
    <property type="nucleotide sequence ID" value="NZ_WINI01000015.1"/>
</dbReference>
<dbReference type="GO" id="GO:0046952">
    <property type="term" value="P:ketone body catabolic process"/>
    <property type="evidence" value="ECO:0007669"/>
    <property type="project" value="InterPro"/>
</dbReference>
<dbReference type="SMART" id="SM00882">
    <property type="entry name" value="CoA_trans"/>
    <property type="match status" value="1"/>
</dbReference>
<evidence type="ECO:0000256" key="2">
    <source>
        <dbReference type="ARBA" id="ARBA00022679"/>
    </source>
</evidence>
<dbReference type="InterPro" id="IPR014388">
    <property type="entry name" value="3-oxoacid_CoA-transferase"/>
</dbReference>
<evidence type="ECO:0000313" key="5">
    <source>
        <dbReference type="EMBL" id="MQR02737.1"/>
    </source>
</evidence>
<comment type="caution">
    <text evidence="5">The sequence shown here is derived from an EMBL/GenBank/DDBJ whole genome shotgun (WGS) entry which is preliminary data.</text>
</comment>